<evidence type="ECO:0000313" key="7">
    <source>
        <dbReference type="EMBL" id="SDB34642.1"/>
    </source>
</evidence>
<reference evidence="7 8" key="1">
    <citation type="submission" date="2016-10" db="EMBL/GenBank/DDBJ databases">
        <authorList>
            <person name="de Groot N.N."/>
        </authorList>
    </citation>
    <scope>NUCLEOTIDE SEQUENCE [LARGE SCALE GENOMIC DNA]</scope>
    <source>
        <strain evidence="7 8">ATCC 35022</strain>
    </source>
</reference>
<keyword evidence="3 4" id="KW-0408">Iron</keyword>
<name>A0A1G6CP89_9HYPH</name>
<dbReference type="GO" id="GO:0046872">
    <property type="term" value="F:metal ion binding"/>
    <property type="evidence" value="ECO:0007669"/>
    <property type="project" value="UniProtKB-KW"/>
</dbReference>
<dbReference type="Pfam" id="PF00034">
    <property type="entry name" value="Cytochrom_C"/>
    <property type="match status" value="1"/>
</dbReference>
<keyword evidence="1 4" id="KW-0349">Heme</keyword>
<evidence type="ECO:0000256" key="1">
    <source>
        <dbReference type="ARBA" id="ARBA00022617"/>
    </source>
</evidence>
<dbReference type="GO" id="GO:0020037">
    <property type="term" value="F:heme binding"/>
    <property type="evidence" value="ECO:0007669"/>
    <property type="project" value="InterPro"/>
</dbReference>
<dbReference type="EMBL" id="FMXQ01000005">
    <property type="protein sequence ID" value="SDB34642.1"/>
    <property type="molecule type" value="Genomic_DNA"/>
</dbReference>
<dbReference type="Gene3D" id="1.10.760.10">
    <property type="entry name" value="Cytochrome c-like domain"/>
    <property type="match status" value="1"/>
</dbReference>
<accession>A0A1G6CP89</accession>
<evidence type="ECO:0000256" key="2">
    <source>
        <dbReference type="ARBA" id="ARBA00022723"/>
    </source>
</evidence>
<dbReference type="PROSITE" id="PS51007">
    <property type="entry name" value="CYTC"/>
    <property type="match status" value="1"/>
</dbReference>
<dbReference type="InterPro" id="IPR009056">
    <property type="entry name" value="Cyt_c-like_dom"/>
</dbReference>
<proteinExistence type="predicted"/>
<feature type="signal peptide" evidence="5">
    <location>
        <begin position="1"/>
        <end position="19"/>
    </location>
</feature>
<keyword evidence="2 4" id="KW-0479">Metal-binding</keyword>
<keyword evidence="8" id="KW-1185">Reference proteome</keyword>
<evidence type="ECO:0000256" key="5">
    <source>
        <dbReference type="SAM" id="SignalP"/>
    </source>
</evidence>
<dbReference type="STRING" id="665467.SAMN02982931_02560"/>
<feature type="domain" description="Cytochrome c" evidence="6">
    <location>
        <begin position="23"/>
        <end position="103"/>
    </location>
</feature>
<dbReference type="InterPro" id="IPR036909">
    <property type="entry name" value="Cyt_c-like_dom_sf"/>
</dbReference>
<evidence type="ECO:0000256" key="4">
    <source>
        <dbReference type="PROSITE-ProRule" id="PRU00433"/>
    </source>
</evidence>
<gene>
    <name evidence="7" type="ORF">SAMN02982931_02560</name>
</gene>
<protein>
    <recommendedName>
        <fullName evidence="6">Cytochrome c domain-containing protein</fullName>
    </recommendedName>
</protein>
<dbReference type="AlphaFoldDB" id="A0A1G6CP89"/>
<dbReference type="Proteomes" id="UP000199071">
    <property type="component" value="Unassembled WGS sequence"/>
</dbReference>
<sequence>MRFAIAALCLSAAVGSAGAAEVGVPERGYLYAEANCTECHAIDRGDYDSPYYGAPAFSEIANVPAMSELALYSFFQTPHPTMPNLIVPPGDIRDLVAYIRSLRK</sequence>
<feature type="chain" id="PRO_5011758014" description="Cytochrome c domain-containing protein" evidence="5">
    <location>
        <begin position="20"/>
        <end position="104"/>
    </location>
</feature>
<evidence type="ECO:0000313" key="8">
    <source>
        <dbReference type="Proteomes" id="UP000199071"/>
    </source>
</evidence>
<evidence type="ECO:0000259" key="6">
    <source>
        <dbReference type="PROSITE" id="PS51007"/>
    </source>
</evidence>
<evidence type="ECO:0000256" key="3">
    <source>
        <dbReference type="ARBA" id="ARBA00023004"/>
    </source>
</evidence>
<keyword evidence="5" id="KW-0732">Signal</keyword>
<dbReference type="SUPFAM" id="SSF46626">
    <property type="entry name" value="Cytochrome c"/>
    <property type="match status" value="1"/>
</dbReference>
<organism evidence="7 8">
    <name type="scientific">Bauldia litoralis</name>
    <dbReference type="NCBI Taxonomy" id="665467"/>
    <lineage>
        <taxon>Bacteria</taxon>
        <taxon>Pseudomonadati</taxon>
        <taxon>Pseudomonadota</taxon>
        <taxon>Alphaproteobacteria</taxon>
        <taxon>Hyphomicrobiales</taxon>
        <taxon>Kaistiaceae</taxon>
        <taxon>Bauldia</taxon>
    </lineage>
</organism>
<dbReference type="GO" id="GO:0009055">
    <property type="term" value="F:electron transfer activity"/>
    <property type="evidence" value="ECO:0007669"/>
    <property type="project" value="InterPro"/>
</dbReference>